<dbReference type="OrthoDB" id="543156at2759"/>
<dbReference type="PANTHER" id="PTHR43130">
    <property type="entry name" value="ARAC-FAMILY TRANSCRIPTIONAL REGULATOR"/>
    <property type="match status" value="1"/>
</dbReference>
<keyword evidence="3" id="KW-1185">Reference proteome</keyword>
<sequence>MAPIKTLLILFPGANTLDVHGPIETLFATERGSYFNITVASETDITVTAEGVQIKRDIPLDRALIDALDKYDVLVVPGGPFGPGSPVEAQANKKGQPFLDLIQAFSQLSPQAGGNEKTLLSICTGAIYLGTLGILNGGYCTTHWASYDVLKGVNAAAAAAAANGKEAGKVLATRYVDSGHNEAGVRVISSGGISCGIDAGLHMISLYYDEDVAKRTAALLDYAWRKTEGVQFL</sequence>
<evidence type="ECO:0000313" key="3">
    <source>
        <dbReference type="Proteomes" id="UP000720189"/>
    </source>
</evidence>
<gene>
    <name evidence="2" type="ORF">BKA55DRAFT_667267</name>
</gene>
<reference evidence="2" key="1">
    <citation type="journal article" date="2021" name="Nat. Commun.">
        <title>Genetic determinants of endophytism in the Arabidopsis root mycobiome.</title>
        <authorList>
            <person name="Mesny F."/>
            <person name="Miyauchi S."/>
            <person name="Thiergart T."/>
            <person name="Pickel B."/>
            <person name="Atanasova L."/>
            <person name="Karlsson M."/>
            <person name="Huettel B."/>
            <person name="Barry K.W."/>
            <person name="Haridas S."/>
            <person name="Chen C."/>
            <person name="Bauer D."/>
            <person name="Andreopoulos W."/>
            <person name="Pangilinan J."/>
            <person name="LaButti K."/>
            <person name="Riley R."/>
            <person name="Lipzen A."/>
            <person name="Clum A."/>
            <person name="Drula E."/>
            <person name="Henrissat B."/>
            <person name="Kohler A."/>
            <person name="Grigoriev I.V."/>
            <person name="Martin F.M."/>
            <person name="Hacquard S."/>
        </authorList>
    </citation>
    <scope>NUCLEOTIDE SEQUENCE</scope>
    <source>
        <strain evidence="2">MPI-CAGE-AT-0023</strain>
    </source>
</reference>
<dbReference type="Proteomes" id="UP000720189">
    <property type="component" value="Unassembled WGS sequence"/>
</dbReference>
<evidence type="ECO:0000313" key="2">
    <source>
        <dbReference type="EMBL" id="KAH7232167.1"/>
    </source>
</evidence>
<feature type="domain" description="DJ-1/PfpI" evidence="1">
    <location>
        <begin position="5"/>
        <end position="155"/>
    </location>
</feature>
<comment type="caution">
    <text evidence="2">The sequence shown here is derived from an EMBL/GenBank/DDBJ whole genome shotgun (WGS) entry which is preliminary data.</text>
</comment>
<dbReference type="EMBL" id="JAGMUX010000019">
    <property type="protein sequence ID" value="KAH7232167.1"/>
    <property type="molecule type" value="Genomic_DNA"/>
</dbReference>
<dbReference type="Pfam" id="PF01965">
    <property type="entry name" value="DJ-1_PfpI"/>
    <property type="match status" value="1"/>
</dbReference>
<dbReference type="PANTHER" id="PTHR43130:SF3">
    <property type="entry name" value="HTH-TYPE TRANSCRIPTIONAL REGULATOR RV1931C"/>
    <property type="match status" value="1"/>
</dbReference>
<dbReference type="InterPro" id="IPR002818">
    <property type="entry name" value="DJ-1/PfpI"/>
</dbReference>
<proteinExistence type="predicted"/>
<dbReference type="RefSeq" id="XP_046043827.1">
    <property type="nucleotide sequence ID" value="XM_046197824.1"/>
</dbReference>
<protein>
    <submittedName>
        <fullName evidence="2">ThiJ/PfpI family protein</fullName>
    </submittedName>
</protein>
<dbReference type="AlphaFoldDB" id="A0A9P9JNZ6"/>
<dbReference type="InterPro" id="IPR029062">
    <property type="entry name" value="Class_I_gatase-like"/>
</dbReference>
<name>A0A9P9JNZ6_FUSRE</name>
<organism evidence="2 3">
    <name type="scientific">Fusarium redolens</name>
    <dbReference type="NCBI Taxonomy" id="48865"/>
    <lineage>
        <taxon>Eukaryota</taxon>
        <taxon>Fungi</taxon>
        <taxon>Dikarya</taxon>
        <taxon>Ascomycota</taxon>
        <taxon>Pezizomycotina</taxon>
        <taxon>Sordariomycetes</taxon>
        <taxon>Hypocreomycetidae</taxon>
        <taxon>Hypocreales</taxon>
        <taxon>Nectriaceae</taxon>
        <taxon>Fusarium</taxon>
        <taxon>Fusarium redolens species complex</taxon>
    </lineage>
</organism>
<dbReference type="SUPFAM" id="SSF52317">
    <property type="entry name" value="Class I glutamine amidotransferase-like"/>
    <property type="match status" value="1"/>
</dbReference>
<dbReference type="GeneID" id="70227778"/>
<evidence type="ECO:0000259" key="1">
    <source>
        <dbReference type="Pfam" id="PF01965"/>
    </source>
</evidence>
<dbReference type="InterPro" id="IPR052158">
    <property type="entry name" value="INH-QAR"/>
</dbReference>
<dbReference type="Gene3D" id="3.40.50.880">
    <property type="match status" value="1"/>
</dbReference>
<accession>A0A9P9JNZ6</accession>